<protein>
    <recommendedName>
        <fullName evidence="4">Metalloprotease TldD/E N-terminal domain-containing protein</fullName>
    </recommendedName>
</protein>
<dbReference type="SUPFAM" id="SSF111283">
    <property type="entry name" value="Putative modulator of DNA gyrase, PmbA/TldD"/>
    <property type="match status" value="1"/>
</dbReference>
<evidence type="ECO:0000256" key="1">
    <source>
        <dbReference type="ARBA" id="ARBA00022670"/>
    </source>
</evidence>
<dbReference type="InterPro" id="IPR035068">
    <property type="entry name" value="TldD/PmbA_N"/>
</dbReference>
<feature type="domain" description="Metalloprotease TldD/E N-terminal" evidence="4">
    <location>
        <begin position="20"/>
        <end position="81"/>
    </location>
</feature>
<evidence type="ECO:0000259" key="4">
    <source>
        <dbReference type="Pfam" id="PF01523"/>
    </source>
</evidence>
<sequence>MNEKELLLQAIAVSNADYTEIRIEHEARNQVQFQKDKLENLESSSEVGGIVRVLKDGGWGIAVFNDVSQLSDKVGEATRAASLVAAHSDAPVELAEVPPVQ</sequence>
<keyword evidence="3" id="KW-0482">Metalloprotease</keyword>
<dbReference type="PANTHER" id="PTHR30624">
    <property type="entry name" value="UNCHARACTERIZED PROTEIN TLDD AND PMBA"/>
    <property type="match status" value="1"/>
</dbReference>
<evidence type="ECO:0000313" key="5">
    <source>
        <dbReference type="EMBL" id="GAF88495.1"/>
    </source>
</evidence>
<gene>
    <name evidence="5" type="ORF">S01H1_20618</name>
</gene>
<dbReference type="GO" id="GO:0006508">
    <property type="term" value="P:proteolysis"/>
    <property type="evidence" value="ECO:0007669"/>
    <property type="project" value="UniProtKB-KW"/>
</dbReference>
<dbReference type="AlphaFoldDB" id="X0UJ48"/>
<feature type="non-terminal residue" evidence="5">
    <location>
        <position position="101"/>
    </location>
</feature>
<evidence type="ECO:0000256" key="3">
    <source>
        <dbReference type="ARBA" id="ARBA00023049"/>
    </source>
</evidence>
<dbReference type="InterPro" id="IPR002510">
    <property type="entry name" value="Metalloprtase-TldD/E_N"/>
</dbReference>
<dbReference type="GO" id="GO:0008237">
    <property type="term" value="F:metallopeptidase activity"/>
    <property type="evidence" value="ECO:0007669"/>
    <property type="project" value="UniProtKB-KW"/>
</dbReference>
<name>X0UJ48_9ZZZZ</name>
<keyword evidence="2" id="KW-0378">Hydrolase</keyword>
<evidence type="ECO:0000256" key="2">
    <source>
        <dbReference type="ARBA" id="ARBA00022801"/>
    </source>
</evidence>
<dbReference type="InterPro" id="IPR036059">
    <property type="entry name" value="TldD/PmbA_sf"/>
</dbReference>
<dbReference type="Pfam" id="PF01523">
    <property type="entry name" value="PmbA_TldD_1st"/>
    <property type="match status" value="1"/>
</dbReference>
<comment type="caution">
    <text evidence="5">The sequence shown here is derived from an EMBL/GenBank/DDBJ whole genome shotgun (WGS) entry which is preliminary data.</text>
</comment>
<organism evidence="5">
    <name type="scientific">marine sediment metagenome</name>
    <dbReference type="NCBI Taxonomy" id="412755"/>
    <lineage>
        <taxon>unclassified sequences</taxon>
        <taxon>metagenomes</taxon>
        <taxon>ecological metagenomes</taxon>
    </lineage>
</organism>
<dbReference type="GO" id="GO:0005829">
    <property type="term" value="C:cytosol"/>
    <property type="evidence" value="ECO:0007669"/>
    <property type="project" value="TreeGrafter"/>
</dbReference>
<proteinExistence type="predicted"/>
<dbReference type="PANTHER" id="PTHR30624:SF0">
    <property type="entry name" value="METALLOPROTEASE SLR0863"/>
    <property type="match status" value="1"/>
</dbReference>
<reference evidence="5" key="1">
    <citation type="journal article" date="2014" name="Front. Microbiol.">
        <title>High frequency of phylogenetically diverse reductive dehalogenase-homologous genes in deep subseafloor sedimentary metagenomes.</title>
        <authorList>
            <person name="Kawai M."/>
            <person name="Futagami T."/>
            <person name="Toyoda A."/>
            <person name="Takaki Y."/>
            <person name="Nishi S."/>
            <person name="Hori S."/>
            <person name="Arai W."/>
            <person name="Tsubouchi T."/>
            <person name="Morono Y."/>
            <person name="Uchiyama I."/>
            <person name="Ito T."/>
            <person name="Fujiyama A."/>
            <person name="Inagaki F."/>
            <person name="Takami H."/>
        </authorList>
    </citation>
    <scope>NUCLEOTIDE SEQUENCE</scope>
    <source>
        <strain evidence="5">Expedition CK06-06</strain>
    </source>
</reference>
<keyword evidence="1" id="KW-0645">Protease</keyword>
<dbReference type="Gene3D" id="3.30.2290.10">
    <property type="entry name" value="PmbA/TldD superfamily"/>
    <property type="match status" value="1"/>
</dbReference>
<dbReference type="InterPro" id="IPR051463">
    <property type="entry name" value="Peptidase_U62_metallo"/>
</dbReference>
<accession>X0UJ48</accession>
<dbReference type="EMBL" id="BARS01011308">
    <property type="protein sequence ID" value="GAF88495.1"/>
    <property type="molecule type" value="Genomic_DNA"/>
</dbReference>